<dbReference type="EMBL" id="BKAG01000096">
    <property type="protein sequence ID" value="GEP46396.1"/>
    <property type="molecule type" value="Genomic_DNA"/>
</dbReference>
<proteinExistence type="predicted"/>
<sequence length="122" mass="13353">MNLRTCAAIASLLLLAAPLAMAGWGAYGMLTFTSKAVLIPGGKEVFMESFQTYFGAIFIGFLGFILAGICLDGLGMRDRWYLRSLTALGILWLFYIPAGTLFGIGLLVYLAFKQRAQRRLTS</sequence>
<evidence type="ECO:0000256" key="1">
    <source>
        <dbReference type="SAM" id="Phobius"/>
    </source>
</evidence>
<name>A0A512MI27_9BACT</name>
<dbReference type="Proteomes" id="UP000321577">
    <property type="component" value="Unassembled WGS sequence"/>
</dbReference>
<keyword evidence="1" id="KW-0472">Membrane</keyword>
<feature type="transmembrane region" description="Helical" evidence="1">
    <location>
        <begin position="53"/>
        <end position="75"/>
    </location>
</feature>
<dbReference type="RefSeq" id="WP_146856232.1">
    <property type="nucleotide sequence ID" value="NZ_BKAG01000096.1"/>
</dbReference>
<evidence type="ECO:0000313" key="3">
    <source>
        <dbReference type="EMBL" id="GEP46396.1"/>
    </source>
</evidence>
<keyword evidence="2" id="KW-0732">Signal</keyword>
<reference evidence="3 4" key="1">
    <citation type="submission" date="2019-07" db="EMBL/GenBank/DDBJ databases">
        <title>Whole genome shotgun sequence of Brevifollis gellanilyticus NBRC 108608.</title>
        <authorList>
            <person name="Hosoyama A."/>
            <person name="Uohara A."/>
            <person name="Ohji S."/>
            <person name="Ichikawa N."/>
        </authorList>
    </citation>
    <scope>NUCLEOTIDE SEQUENCE [LARGE SCALE GENOMIC DNA]</scope>
    <source>
        <strain evidence="3 4">NBRC 108608</strain>
    </source>
</reference>
<comment type="caution">
    <text evidence="3">The sequence shown here is derived from an EMBL/GenBank/DDBJ whole genome shotgun (WGS) entry which is preliminary data.</text>
</comment>
<evidence type="ECO:0000256" key="2">
    <source>
        <dbReference type="SAM" id="SignalP"/>
    </source>
</evidence>
<keyword evidence="1" id="KW-0812">Transmembrane</keyword>
<protein>
    <recommendedName>
        <fullName evidence="5">DUF4064 domain-containing protein</fullName>
    </recommendedName>
</protein>
<gene>
    <name evidence="3" type="ORF">BGE01nite_56870</name>
</gene>
<accession>A0A512MI27</accession>
<evidence type="ECO:0008006" key="5">
    <source>
        <dbReference type="Google" id="ProtNLM"/>
    </source>
</evidence>
<dbReference type="OrthoDB" id="10013868at2"/>
<evidence type="ECO:0000313" key="4">
    <source>
        <dbReference type="Proteomes" id="UP000321577"/>
    </source>
</evidence>
<dbReference type="AlphaFoldDB" id="A0A512MI27"/>
<feature type="transmembrane region" description="Helical" evidence="1">
    <location>
        <begin position="87"/>
        <end position="112"/>
    </location>
</feature>
<feature type="chain" id="PRO_5021719797" description="DUF4064 domain-containing protein" evidence="2">
    <location>
        <begin position="23"/>
        <end position="122"/>
    </location>
</feature>
<feature type="signal peptide" evidence="2">
    <location>
        <begin position="1"/>
        <end position="22"/>
    </location>
</feature>
<organism evidence="3 4">
    <name type="scientific">Brevifollis gellanilyticus</name>
    <dbReference type="NCBI Taxonomy" id="748831"/>
    <lineage>
        <taxon>Bacteria</taxon>
        <taxon>Pseudomonadati</taxon>
        <taxon>Verrucomicrobiota</taxon>
        <taxon>Verrucomicrobiia</taxon>
        <taxon>Verrucomicrobiales</taxon>
        <taxon>Verrucomicrobiaceae</taxon>
    </lineage>
</organism>
<keyword evidence="4" id="KW-1185">Reference proteome</keyword>
<keyword evidence="1" id="KW-1133">Transmembrane helix</keyword>